<evidence type="ECO:0000313" key="10">
    <source>
        <dbReference type="Proteomes" id="UP000248423"/>
    </source>
</evidence>
<dbReference type="OrthoDB" id="5344325at2759"/>
<evidence type="ECO:0000256" key="3">
    <source>
        <dbReference type="ARBA" id="ARBA00023015"/>
    </source>
</evidence>
<protein>
    <recommendedName>
        <fullName evidence="8">Zn(2)-C6 fungal-type domain-containing protein</fullName>
    </recommendedName>
</protein>
<dbReference type="PROSITE" id="PS50048">
    <property type="entry name" value="ZN2_CY6_FUNGAL_2"/>
    <property type="match status" value="1"/>
</dbReference>
<dbReference type="PANTHER" id="PTHR31001">
    <property type="entry name" value="UNCHARACTERIZED TRANSCRIPTIONAL REGULATORY PROTEIN"/>
    <property type="match status" value="1"/>
</dbReference>
<evidence type="ECO:0000256" key="7">
    <source>
        <dbReference type="SAM" id="MobiDB-lite"/>
    </source>
</evidence>
<dbReference type="GO" id="GO:0008270">
    <property type="term" value="F:zinc ion binding"/>
    <property type="evidence" value="ECO:0007669"/>
    <property type="project" value="InterPro"/>
</dbReference>
<organism evidence="9 10">
    <name type="scientific">Aspergillus sclerotiicarbonarius (strain CBS 121057 / IBT 28362)</name>
    <dbReference type="NCBI Taxonomy" id="1448318"/>
    <lineage>
        <taxon>Eukaryota</taxon>
        <taxon>Fungi</taxon>
        <taxon>Dikarya</taxon>
        <taxon>Ascomycota</taxon>
        <taxon>Pezizomycotina</taxon>
        <taxon>Eurotiomycetes</taxon>
        <taxon>Eurotiomycetidae</taxon>
        <taxon>Eurotiales</taxon>
        <taxon>Aspergillaceae</taxon>
        <taxon>Aspergillus</taxon>
        <taxon>Aspergillus subgen. Circumdati</taxon>
    </lineage>
</organism>
<sequence>MENGSGKTVRLATACTECQRRKQKCSREWPCNHCQSRRIAHLCKFTPKKVLKAKPASNERTLNAPASNADSVSDSSSSNMPVIASGDDFRMLGYLPDNLLKEGPGQYQSAAVSPGPQGIISSELEKAIRTIPPKPYTDMLVQHFLSAMNEQYYCLYPPTFLHDYAAWWSGKASGQALAPEFTSLLLQVCACATLYLDLEGRQRLESELGENSQNLADQYHQSAKQLSTTIGPGKGGLTQVQQLFVNAVWYKTEALFVESWHALSAAIHEAQELGMHRSSAKAKGSEFEQEMRRRIWCLLYTWDWQMSLLLSRPFIINSNYCSFELPNVRLETADAGTDVPSPVTHIALQCQLGQAISKIPGVMSGILSPNQAIAIQQEIERWSDMFPPAYRRTNPDTRWDHSHRYVPTQRHQLHAVGYMVMFMPLKQCLTIDADPSKPSLEKSLQPTAVDCATKVMESARLLLAHMLPANGRFHFAPFLIFDTAAFLCSAVIHDRGRNLAHRDKALETIGIGLDALEQISQGTKTGATCYSVLARLAGSMRLSPEEKALLSSKTPEGSMEGPQTPPSVHAEFATFVNDDAYDANFPSNIYGGEMNMALPVGLDPSGTIDGLAGLDDILNMDMGDISQIWDWDNLDLNIPGLHDI</sequence>
<dbReference type="GO" id="GO:0006351">
    <property type="term" value="P:DNA-templated transcription"/>
    <property type="evidence" value="ECO:0007669"/>
    <property type="project" value="InterPro"/>
</dbReference>
<dbReference type="VEuPathDB" id="FungiDB:BO78DRAFT_459668"/>
<dbReference type="GO" id="GO:0005634">
    <property type="term" value="C:nucleus"/>
    <property type="evidence" value="ECO:0007669"/>
    <property type="project" value="UniProtKB-SubCell"/>
</dbReference>
<dbReference type="SUPFAM" id="SSF57701">
    <property type="entry name" value="Zn2/Cys6 DNA-binding domain"/>
    <property type="match status" value="1"/>
</dbReference>
<dbReference type="SMART" id="SM00066">
    <property type="entry name" value="GAL4"/>
    <property type="match status" value="1"/>
</dbReference>
<accession>A0A319FKC6</accession>
<feature type="region of interest" description="Disordered" evidence="7">
    <location>
        <begin position="54"/>
        <end position="78"/>
    </location>
</feature>
<dbReference type="SMART" id="SM00906">
    <property type="entry name" value="Fungal_trans"/>
    <property type="match status" value="1"/>
</dbReference>
<keyword evidence="6" id="KW-0539">Nucleus</keyword>
<feature type="compositionally biased region" description="Low complexity" evidence="7">
    <location>
        <begin position="66"/>
        <end position="78"/>
    </location>
</feature>
<dbReference type="PANTHER" id="PTHR31001:SF84">
    <property type="entry name" value="FUNGAL SPECIFIC TRANSCRIPTION FACTOR"/>
    <property type="match status" value="1"/>
</dbReference>
<evidence type="ECO:0000313" key="9">
    <source>
        <dbReference type="EMBL" id="PYI08583.1"/>
    </source>
</evidence>
<comment type="subcellular location">
    <subcellularLocation>
        <location evidence="1">Nucleus</location>
    </subcellularLocation>
</comment>
<evidence type="ECO:0000256" key="2">
    <source>
        <dbReference type="ARBA" id="ARBA00022723"/>
    </source>
</evidence>
<dbReference type="EMBL" id="KZ826333">
    <property type="protein sequence ID" value="PYI08583.1"/>
    <property type="molecule type" value="Genomic_DNA"/>
</dbReference>
<feature type="domain" description="Zn(2)-C6 fungal-type" evidence="8">
    <location>
        <begin position="14"/>
        <end position="45"/>
    </location>
</feature>
<dbReference type="InterPro" id="IPR001138">
    <property type="entry name" value="Zn2Cys6_DnaBD"/>
</dbReference>
<evidence type="ECO:0000256" key="4">
    <source>
        <dbReference type="ARBA" id="ARBA00023125"/>
    </source>
</evidence>
<dbReference type="Gene3D" id="4.10.240.10">
    <property type="entry name" value="Zn(2)-C6 fungal-type DNA-binding domain"/>
    <property type="match status" value="1"/>
</dbReference>
<keyword evidence="3" id="KW-0805">Transcription regulation</keyword>
<dbReference type="Proteomes" id="UP000248423">
    <property type="component" value="Unassembled WGS sequence"/>
</dbReference>
<dbReference type="GO" id="GO:0003677">
    <property type="term" value="F:DNA binding"/>
    <property type="evidence" value="ECO:0007669"/>
    <property type="project" value="UniProtKB-KW"/>
</dbReference>
<keyword evidence="10" id="KW-1185">Reference proteome</keyword>
<dbReference type="AlphaFoldDB" id="A0A319FKC6"/>
<evidence type="ECO:0000256" key="6">
    <source>
        <dbReference type="ARBA" id="ARBA00023242"/>
    </source>
</evidence>
<dbReference type="STRING" id="1448318.A0A319FKC6"/>
<dbReference type="Pfam" id="PF04082">
    <property type="entry name" value="Fungal_trans"/>
    <property type="match status" value="1"/>
</dbReference>
<keyword evidence="4" id="KW-0238">DNA-binding</keyword>
<dbReference type="InterPro" id="IPR036864">
    <property type="entry name" value="Zn2-C6_fun-type_DNA-bd_sf"/>
</dbReference>
<dbReference type="InterPro" id="IPR007219">
    <property type="entry name" value="XnlR_reg_dom"/>
</dbReference>
<dbReference type="GO" id="GO:0009893">
    <property type="term" value="P:positive regulation of metabolic process"/>
    <property type="evidence" value="ECO:0007669"/>
    <property type="project" value="UniProtKB-ARBA"/>
</dbReference>
<name>A0A319FKC6_ASPSB</name>
<evidence type="ECO:0000259" key="8">
    <source>
        <dbReference type="PROSITE" id="PS50048"/>
    </source>
</evidence>
<dbReference type="InterPro" id="IPR050613">
    <property type="entry name" value="Sec_Metabolite_Reg"/>
</dbReference>
<proteinExistence type="predicted"/>
<keyword evidence="2" id="KW-0479">Metal-binding</keyword>
<reference evidence="9 10" key="1">
    <citation type="submission" date="2018-02" db="EMBL/GenBank/DDBJ databases">
        <title>The genomes of Aspergillus section Nigri reveals drivers in fungal speciation.</title>
        <authorList>
            <consortium name="DOE Joint Genome Institute"/>
            <person name="Vesth T.C."/>
            <person name="Nybo J."/>
            <person name="Theobald S."/>
            <person name="Brandl J."/>
            <person name="Frisvad J.C."/>
            <person name="Nielsen K.F."/>
            <person name="Lyhne E.K."/>
            <person name="Kogle M.E."/>
            <person name="Kuo A."/>
            <person name="Riley R."/>
            <person name="Clum A."/>
            <person name="Nolan M."/>
            <person name="Lipzen A."/>
            <person name="Salamov A."/>
            <person name="Henrissat B."/>
            <person name="Wiebenga A."/>
            <person name="De vries R.P."/>
            <person name="Grigoriev I.V."/>
            <person name="Mortensen U.H."/>
            <person name="Andersen M.R."/>
            <person name="Baker S.E."/>
        </authorList>
    </citation>
    <scope>NUCLEOTIDE SEQUENCE [LARGE SCALE GENOMIC DNA]</scope>
    <source>
        <strain evidence="9 10">CBS 121057</strain>
    </source>
</reference>
<dbReference type="GO" id="GO:0000981">
    <property type="term" value="F:DNA-binding transcription factor activity, RNA polymerase II-specific"/>
    <property type="evidence" value="ECO:0007669"/>
    <property type="project" value="InterPro"/>
</dbReference>
<evidence type="ECO:0000256" key="1">
    <source>
        <dbReference type="ARBA" id="ARBA00004123"/>
    </source>
</evidence>
<dbReference type="CDD" id="cd12148">
    <property type="entry name" value="fungal_TF_MHR"/>
    <property type="match status" value="1"/>
</dbReference>
<keyword evidence="5" id="KW-0804">Transcription</keyword>
<gene>
    <name evidence="9" type="ORF">BO78DRAFT_459668</name>
</gene>
<evidence type="ECO:0000256" key="5">
    <source>
        <dbReference type="ARBA" id="ARBA00023163"/>
    </source>
</evidence>
<dbReference type="CDD" id="cd00067">
    <property type="entry name" value="GAL4"/>
    <property type="match status" value="1"/>
</dbReference>